<dbReference type="InterPro" id="IPR011008">
    <property type="entry name" value="Dimeric_a/b-barrel"/>
</dbReference>
<gene>
    <name evidence="5" type="ORF">CLV35_2589</name>
</gene>
<dbReference type="SUPFAM" id="SSF46785">
    <property type="entry name" value="Winged helix' DNA-binding domain"/>
    <property type="match status" value="1"/>
</dbReference>
<evidence type="ECO:0000313" key="6">
    <source>
        <dbReference type="Proteomes" id="UP000281955"/>
    </source>
</evidence>
<evidence type="ECO:0000256" key="1">
    <source>
        <dbReference type="ARBA" id="ARBA00023015"/>
    </source>
</evidence>
<name>A0A420XPG3_9ACTN</name>
<reference evidence="5 6" key="1">
    <citation type="submission" date="2018-10" db="EMBL/GenBank/DDBJ databases">
        <title>Genomic Encyclopedia of Archaeal and Bacterial Type Strains, Phase II (KMG-II): from individual species to whole genera.</title>
        <authorList>
            <person name="Goeker M."/>
        </authorList>
    </citation>
    <scope>NUCLEOTIDE SEQUENCE [LARGE SCALE GENOMIC DNA]</scope>
    <source>
        <strain evidence="5 6">RP-AC37</strain>
    </source>
</reference>
<dbReference type="PANTHER" id="PTHR30154">
    <property type="entry name" value="LEUCINE-RESPONSIVE REGULATORY PROTEIN"/>
    <property type="match status" value="1"/>
</dbReference>
<evidence type="ECO:0000256" key="2">
    <source>
        <dbReference type="ARBA" id="ARBA00023125"/>
    </source>
</evidence>
<dbReference type="GO" id="GO:0043200">
    <property type="term" value="P:response to amino acid"/>
    <property type="evidence" value="ECO:0007669"/>
    <property type="project" value="TreeGrafter"/>
</dbReference>
<evidence type="ECO:0000313" key="5">
    <source>
        <dbReference type="EMBL" id="RKS74089.1"/>
    </source>
</evidence>
<dbReference type="InterPro" id="IPR036390">
    <property type="entry name" value="WH_DNA-bd_sf"/>
</dbReference>
<keyword evidence="2 5" id="KW-0238">DNA-binding</keyword>
<dbReference type="PRINTS" id="PR00033">
    <property type="entry name" value="HTHASNC"/>
</dbReference>
<dbReference type="InterPro" id="IPR019888">
    <property type="entry name" value="Tscrpt_reg_AsnC-like"/>
</dbReference>
<feature type="domain" description="HTH asnC-type" evidence="4">
    <location>
        <begin position="4"/>
        <end position="65"/>
    </location>
</feature>
<dbReference type="Pfam" id="PF01037">
    <property type="entry name" value="AsnC_trans_reg"/>
    <property type="match status" value="1"/>
</dbReference>
<dbReference type="InterPro" id="IPR000485">
    <property type="entry name" value="AsnC-type_HTH_dom"/>
</dbReference>
<evidence type="ECO:0000259" key="4">
    <source>
        <dbReference type="PROSITE" id="PS50956"/>
    </source>
</evidence>
<dbReference type="Gene3D" id="1.10.10.10">
    <property type="entry name" value="Winged helix-like DNA-binding domain superfamily/Winged helix DNA-binding domain"/>
    <property type="match status" value="1"/>
</dbReference>
<dbReference type="EMBL" id="RBWV01000012">
    <property type="protein sequence ID" value="RKS74089.1"/>
    <property type="molecule type" value="Genomic_DNA"/>
</dbReference>
<keyword evidence="3" id="KW-0804">Transcription</keyword>
<keyword evidence="6" id="KW-1185">Reference proteome</keyword>
<proteinExistence type="predicted"/>
<protein>
    <submittedName>
        <fullName evidence="5">DNA-binding Lrp family transcriptional regulator</fullName>
    </submittedName>
</protein>
<dbReference type="PANTHER" id="PTHR30154:SF34">
    <property type="entry name" value="TRANSCRIPTIONAL REGULATOR AZLB"/>
    <property type="match status" value="1"/>
</dbReference>
<dbReference type="SMART" id="SM00344">
    <property type="entry name" value="HTH_ASNC"/>
    <property type="match status" value="1"/>
</dbReference>
<accession>A0A420XPG3</accession>
<dbReference type="GO" id="GO:0043565">
    <property type="term" value="F:sequence-specific DNA binding"/>
    <property type="evidence" value="ECO:0007669"/>
    <property type="project" value="InterPro"/>
</dbReference>
<evidence type="ECO:0000256" key="3">
    <source>
        <dbReference type="ARBA" id="ARBA00023163"/>
    </source>
</evidence>
<dbReference type="PROSITE" id="PS50956">
    <property type="entry name" value="HTH_ASNC_2"/>
    <property type="match status" value="1"/>
</dbReference>
<keyword evidence="1" id="KW-0805">Transcription regulation</keyword>
<dbReference type="InParanoid" id="A0A420XPG3"/>
<dbReference type="InterPro" id="IPR019887">
    <property type="entry name" value="Tscrpt_reg_AsnC/Lrp_C"/>
</dbReference>
<dbReference type="Proteomes" id="UP000281955">
    <property type="component" value="Unassembled WGS sequence"/>
</dbReference>
<dbReference type="AlphaFoldDB" id="A0A420XPG3"/>
<dbReference type="RefSeq" id="WP_231121769.1">
    <property type="nucleotide sequence ID" value="NZ_RBWV01000012.1"/>
</dbReference>
<comment type="caution">
    <text evidence="5">The sequence shown here is derived from an EMBL/GenBank/DDBJ whole genome shotgun (WGS) entry which is preliminary data.</text>
</comment>
<dbReference type="Gene3D" id="3.30.70.920">
    <property type="match status" value="1"/>
</dbReference>
<dbReference type="GO" id="GO:0005829">
    <property type="term" value="C:cytosol"/>
    <property type="evidence" value="ECO:0007669"/>
    <property type="project" value="TreeGrafter"/>
</dbReference>
<dbReference type="SUPFAM" id="SSF54909">
    <property type="entry name" value="Dimeric alpha+beta barrel"/>
    <property type="match status" value="1"/>
</dbReference>
<dbReference type="InterPro" id="IPR036388">
    <property type="entry name" value="WH-like_DNA-bd_sf"/>
</dbReference>
<dbReference type="Pfam" id="PF13412">
    <property type="entry name" value="HTH_24"/>
    <property type="match status" value="1"/>
</dbReference>
<sequence length="164" mass="17629">MATLDDTDRRILLALDADPRVPVLLLAERLGLARRTVQTRLSRLHDEGLLRPHSDRVAPASLGYAVGAFVEADVDQAHLGAVVAGLRAIPEVLEVAATTGDHDVMVRVVARDPDDLYRVGQRILACPGIRRTTTAVVLRDLVPYRTTGLLGTGRARSGEAPTGK</sequence>
<organism evidence="5 6">
    <name type="scientific">Motilibacter peucedani</name>
    <dbReference type="NCBI Taxonomy" id="598650"/>
    <lineage>
        <taxon>Bacteria</taxon>
        <taxon>Bacillati</taxon>
        <taxon>Actinomycetota</taxon>
        <taxon>Actinomycetes</taxon>
        <taxon>Motilibacterales</taxon>
        <taxon>Motilibacteraceae</taxon>
        <taxon>Motilibacter</taxon>
    </lineage>
</organism>